<feature type="region of interest" description="Disordered" evidence="2">
    <location>
        <begin position="609"/>
        <end position="838"/>
    </location>
</feature>
<accession>A0A9P5JVY8</accession>
<dbReference type="OrthoDB" id="3226786at2759"/>
<keyword evidence="4" id="KW-1185">Reference proteome</keyword>
<feature type="compositionally biased region" description="Low complexity" evidence="2">
    <location>
        <begin position="189"/>
        <end position="199"/>
    </location>
</feature>
<reference evidence="3" key="2">
    <citation type="journal article" date="2020" name="Nat. Commun.">
        <title>Large-scale genome sequencing of mycorrhizal fungi provides insights into the early evolution of symbiotic traits.</title>
        <authorList>
            <person name="Miyauchi S."/>
            <person name="Kiss E."/>
            <person name="Kuo A."/>
            <person name="Drula E."/>
            <person name="Kohler A."/>
            <person name="Sanchez-Garcia M."/>
            <person name="Morin E."/>
            <person name="Andreopoulos B."/>
            <person name="Barry K.W."/>
            <person name="Bonito G."/>
            <person name="Buee M."/>
            <person name="Carver A."/>
            <person name="Chen C."/>
            <person name="Cichocki N."/>
            <person name="Clum A."/>
            <person name="Culley D."/>
            <person name="Crous P.W."/>
            <person name="Fauchery L."/>
            <person name="Girlanda M."/>
            <person name="Hayes R.D."/>
            <person name="Keri Z."/>
            <person name="LaButti K."/>
            <person name="Lipzen A."/>
            <person name="Lombard V."/>
            <person name="Magnuson J."/>
            <person name="Maillard F."/>
            <person name="Murat C."/>
            <person name="Nolan M."/>
            <person name="Ohm R.A."/>
            <person name="Pangilinan J."/>
            <person name="Pereira M.F."/>
            <person name="Perotto S."/>
            <person name="Peter M."/>
            <person name="Pfister S."/>
            <person name="Riley R."/>
            <person name="Sitrit Y."/>
            <person name="Stielow J.B."/>
            <person name="Szollosi G."/>
            <person name="Zifcakova L."/>
            <person name="Stursova M."/>
            <person name="Spatafora J.W."/>
            <person name="Tedersoo L."/>
            <person name="Vaario L.M."/>
            <person name="Yamada A."/>
            <person name="Yan M."/>
            <person name="Wang P."/>
            <person name="Xu J."/>
            <person name="Bruns T."/>
            <person name="Baldrian P."/>
            <person name="Vilgalys R."/>
            <person name="Dunand C."/>
            <person name="Henrissat B."/>
            <person name="Grigoriev I.V."/>
            <person name="Hibbett D."/>
            <person name="Nagy L.G."/>
            <person name="Martin F.M."/>
        </authorList>
    </citation>
    <scope>NUCLEOTIDE SEQUENCE</scope>
    <source>
        <strain evidence="3">Prilba</strain>
    </source>
</reference>
<dbReference type="AlphaFoldDB" id="A0A9P5JVY8"/>
<feature type="compositionally biased region" description="Basic and acidic residues" evidence="2">
    <location>
        <begin position="378"/>
        <end position="432"/>
    </location>
</feature>
<feature type="coiled-coil region" evidence="1">
    <location>
        <begin position="248"/>
        <end position="286"/>
    </location>
</feature>
<protein>
    <submittedName>
        <fullName evidence="3">Uncharacterized protein</fullName>
    </submittedName>
</protein>
<evidence type="ECO:0000256" key="2">
    <source>
        <dbReference type="SAM" id="MobiDB-lite"/>
    </source>
</evidence>
<sequence length="992" mass="110742">MESKHPKPLPNANSSIQAPPLFGFKFSTIGQGPSLLERISNTARVPPQSDQNPSQEQHSASHTRLRPTLPQPLVIDTSSVELGRTAKPIPTQPANSLVPTPTPSTPPDPPSDVKPPQPVDSIRVPDLQYPNLTPDIESPVSWESNIALPQPAPTDQGAPRSQPPDSQNLHPAPASSGTRVGTVDGATDSSALSFPSASSQNGADTPIDSEQVRRPVEHLFRLASAREERLSKQREIFDFRSGELSTFCVDAVRAVQDLQDKIESLKQQGEEMRAQAEQTLQEANKMRDMADGLISSAGTLGVDMLGAKNHVGRALERSEQMTRFVRKSFDWLAALRGREQEKIARVQAEIAEQDLAEAEVVRRQQELQQQLERRKIEEQQKKEAALREEERKASRKKAEELEAARKKAEELEAARKRSYDMRRAEVMAEKWRTTQAQAQSLQAEREKRPTDASVSGSAPSTRGSHPQLSNSPGPNSELTHGVGVSTSVTSSQVAVTAPSRSPVARTGEAPETIPPSHPLPSSNKVKAVPTLVSFVPAQTEVGRAVKTDSPLSSTTLASELRMRNAVEPSQHSRFNQAARDPVQEQMQPQIPRQPARTLASNLVEVKREPSVEALPAVHPQPPSDTVDADKSHHHQRVVSFSTASHDGNMDQHAPISSNFESHATSLHVAQTDDHSRRGDLSGAVSPQDNRHRDFAHDHVVPDTNVLTYRRQDSISSDRSPPRWDHRDRRPSSSPSSRERRSRSLSRSPPYTRKRTRSRTPRYEDHWQPGRPRVRPRLEEDWDRPRRHNGYDRPRRGNSHRPPRRDVYIPLHSPPQSPRHYRNERSPSRRYRDRSPAAQHVTRFANMDTREWRPDEYRPNYNARPYDEGVDARRITGLEEQPRWQPQERQQHSPIPSERDQMPSLSPRQEEVEIDLLGRINMEEADNRGRGRGRPPPGIARGGPNPRRGTRGGLGGRGRGGVSGPAPVLLSRMTDRSARVAPAPSLSDRMQQD</sequence>
<feature type="compositionally biased region" description="Polar residues" evidence="2">
    <location>
        <begin position="452"/>
        <end position="478"/>
    </location>
</feature>
<feature type="region of interest" description="Disordered" evidence="2">
    <location>
        <begin position="877"/>
        <end position="992"/>
    </location>
</feature>
<feature type="compositionally biased region" description="Polar residues" evidence="2">
    <location>
        <begin position="433"/>
        <end position="442"/>
    </location>
</feature>
<feature type="compositionally biased region" description="Gly residues" evidence="2">
    <location>
        <begin position="950"/>
        <end position="962"/>
    </location>
</feature>
<name>A0A9P5JVY8_9AGAM</name>
<feature type="compositionally biased region" description="Basic and acidic residues" evidence="2">
    <location>
        <begin position="688"/>
        <end position="700"/>
    </location>
</feature>
<feature type="compositionally biased region" description="Low complexity" evidence="2">
    <location>
        <begin position="481"/>
        <end position="499"/>
    </location>
</feature>
<dbReference type="Proteomes" id="UP000759537">
    <property type="component" value="Unassembled WGS sequence"/>
</dbReference>
<feature type="region of interest" description="Disordered" evidence="2">
    <location>
        <begin position="564"/>
        <end position="595"/>
    </location>
</feature>
<feature type="region of interest" description="Disordered" evidence="2">
    <location>
        <begin position="1"/>
        <end position="212"/>
    </location>
</feature>
<proteinExistence type="predicted"/>
<feature type="region of interest" description="Disordered" evidence="2">
    <location>
        <begin position="378"/>
        <end position="524"/>
    </location>
</feature>
<feature type="compositionally biased region" description="Basic and acidic residues" evidence="2">
    <location>
        <begin position="670"/>
        <end position="679"/>
    </location>
</feature>
<organism evidence="3 4">
    <name type="scientific">Russula ochroleuca</name>
    <dbReference type="NCBI Taxonomy" id="152965"/>
    <lineage>
        <taxon>Eukaryota</taxon>
        <taxon>Fungi</taxon>
        <taxon>Dikarya</taxon>
        <taxon>Basidiomycota</taxon>
        <taxon>Agaricomycotina</taxon>
        <taxon>Agaricomycetes</taxon>
        <taxon>Russulales</taxon>
        <taxon>Russulaceae</taxon>
        <taxon>Russula</taxon>
    </lineage>
</organism>
<feature type="compositionally biased region" description="Basic and acidic residues" evidence="2">
    <location>
        <begin position="719"/>
        <end position="730"/>
    </location>
</feature>
<evidence type="ECO:0000313" key="3">
    <source>
        <dbReference type="EMBL" id="KAF8467916.1"/>
    </source>
</evidence>
<keyword evidence="1" id="KW-0175">Coiled coil</keyword>
<reference evidence="3" key="1">
    <citation type="submission" date="2019-10" db="EMBL/GenBank/DDBJ databases">
        <authorList>
            <consortium name="DOE Joint Genome Institute"/>
            <person name="Kuo A."/>
            <person name="Miyauchi S."/>
            <person name="Kiss E."/>
            <person name="Drula E."/>
            <person name="Kohler A."/>
            <person name="Sanchez-Garcia M."/>
            <person name="Andreopoulos B."/>
            <person name="Barry K.W."/>
            <person name="Bonito G."/>
            <person name="Buee M."/>
            <person name="Carver A."/>
            <person name="Chen C."/>
            <person name="Cichocki N."/>
            <person name="Clum A."/>
            <person name="Culley D."/>
            <person name="Crous P.W."/>
            <person name="Fauchery L."/>
            <person name="Girlanda M."/>
            <person name="Hayes R."/>
            <person name="Keri Z."/>
            <person name="LaButti K."/>
            <person name="Lipzen A."/>
            <person name="Lombard V."/>
            <person name="Magnuson J."/>
            <person name="Maillard F."/>
            <person name="Morin E."/>
            <person name="Murat C."/>
            <person name="Nolan M."/>
            <person name="Ohm R."/>
            <person name="Pangilinan J."/>
            <person name="Pereira M."/>
            <person name="Perotto S."/>
            <person name="Peter M."/>
            <person name="Riley R."/>
            <person name="Sitrit Y."/>
            <person name="Stielow B."/>
            <person name="Szollosi G."/>
            <person name="Zifcakova L."/>
            <person name="Stursova M."/>
            <person name="Spatafora J.W."/>
            <person name="Tedersoo L."/>
            <person name="Vaario L.-M."/>
            <person name="Yamada A."/>
            <person name="Yan M."/>
            <person name="Wang P."/>
            <person name="Xu J."/>
            <person name="Bruns T."/>
            <person name="Baldrian P."/>
            <person name="Vilgalys R."/>
            <person name="Henrissat B."/>
            <person name="Grigoriev I.V."/>
            <person name="Hibbett D."/>
            <person name="Nagy L.G."/>
            <person name="Martin F.M."/>
        </authorList>
    </citation>
    <scope>NUCLEOTIDE SEQUENCE</scope>
    <source>
        <strain evidence="3">Prilba</strain>
    </source>
</reference>
<dbReference type="CDD" id="cd22249">
    <property type="entry name" value="UDM1_RNF168_RNF169-like"/>
    <property type="match status" value="1"/>
</dbReference>
<feature type="compositionally biased region" description="Polar residues" evidence="2">
    <location>
        <begin position="654"/>
        <end position="668"/>
    </location>
</feature>
<evidence type="ECO:0000256" key="1">
    <source>
        <dbReference type="SAM" id="Coils"/>
    </source>
</evidence>
<comment type="caution">
    <text evidence="3">The sequence shown here is derived from an EMBL/GenBank/DDBJ whole genome shotgun (WGS) entry which is preliminary data.</text>
</comment>
<dbReference type="EMBL" id="WHVB01000034">
    <property type="protein sequence ID" value="KAF8467916.1"/>
    <property type="molecule type" value="Genomic_DNA"/>
</dbReference>
<gene>
    <name evidence="3" type="ORF">DFH94DRAFT_848123</name>
</gene>
<evidence type="ECO:0000313" key="4">
    <source>
        <dbReference type="Proteomes" id="UP000759537"/>
    </source>
</evidence>
<feature type="compositionally biased region" description="Polar residues" evidence="2">
    <location>
        <begin position="39"/>
        <end position="62"/>
    </location>
</feature>
<feature type="compositionally biased region" description="Polar residues" evidence="2">
    <location>
        <begin position="163"/>
        <end position="179"/>
    </location>
</feature>
<feature type="compositionally biased region" description="Pro residues" evidence="2">
    <location>
        <begin position="100"/>
        <end position="118"/>
    </location>
</feature>